<dbReference type="PANTHER" id="PTHR42684:SF3">
    <property type="entry name" value="ADENOSYLMETHIONINE-8-AMINO-7-OXONONANOATE AMINOTRANSFERASE"/>
    <property type="match status" value="1"/>
</dbReference>
<reference evidence="3" key="1">
    <citation type="journal article" date="2023" name="GigaByte">
        <title>Genome assembly of the bearded iris, Iris pallida Lam.</title>
        <authorList>
            <person name="Bruccoleri R.E."/>
            <person name="Oakeley E.J."/>
            <person name="Faust A.M.E."/>
            <person name="Altorfer M."/>
            <person name="Dessus-Babus S."/>
            <person name="Burckhardt D."/>
            <person name="Oertli M."/>
            <person name="Naumann U."/>
            <person name="Petersen F."/>
            <person name="Wong J."/>
        </authorList>
    </citation>
    <scope>NUCLEOTIDE SEQUENCE</scope>
    <source>
        <strain evidence="3">GSM-AAB239-AS_SAM_17_03QT</strain>
    </source>
</reference>
<dbReference type="GO" id="GO:0005739">
    <property type="term" value="C:mitochondrion"/>
    <property type="evidence" value="ECO:0007669"/>
    <property type="project" value="TreeGrafter"/>
</dbReference>
<dbReference type="Gene3D" id="3.40.50.300">
    <property type="entry name" value="P-loop containing nucleotide triphosphate hydrolases"/>
    <property type="match status" value="1"/>
</dbReference>
<dbReference type="SUPFAM" id="SSF53383">
    <property type="entry name" value="PLP-dependent transferases"/>
    <property type="match status" value="1"/>
</dbReference>
<keyword evidence="2" id="KW-0808">Transferase</keyword>
<comment type="caution">
    <text evidence="3">The sequence shown here is derived from an EMBL/GenBank/DDBJ whole genome shotgun (WGS) entry which is preliminary data.</text>
</comment>
<dbReference type="Pfam" id="PF00202">
    <property type="entry name" value="Aminotran_3"/>
    <property type="match status" value="1"/>
</dbReference>
<evidence type="ECO:0000313" key="3">
    <source>
        <dbReference type="EMBL" id="KAJ6849804.1"/>
    </source>
</evidence>
<gene>
    <name evidence="3" type="ORF">M6B38_266930</name>
</gene>
<dbReference type="AlphaFoldDB" id="A0AAX6IAJ9"/>
<dbReference type="Pfam" id="PF13500">
    <property type="entry name" value="AAA_26"/>
    <property type="match status" value="1"/>
</dbReference>
<accession>A0AAX6IAJ9</accession>
<keyword evidence="4" id="KW-1185">Reference proteome</keyword>
<dbReference type="InterPro" id="IPR005814">
    <property type="entry name" value="Aminotrans_3"/>
</dbReference>
<dbReference type="GO" id="GO:0004015">
    <property type="term" value="F:adenosylmethionine-8-amino-7-oxononanoate transaminase activity"/>
    <property type="evidence" value="ECO:0007669"/>
    <property type="project" value="TreeGrafter"/>
</dbReference>
<evidence type="ECO:0000256" key="2">
    <source>
        <dbReference type="ARBA" id="ARBA00022679"/>
    </source>
</evidence>
<proteinExistence type="predicted"/>
<reference evidence="3" key="2">
    <citation type="submission" date="2023-04" db="EMBL/GenBank/DDBJ databases">
        <authorList>
            <person name="Bruccoleri R.E."/>
            <person name="Oakeley E.J."/>
            <person name="Faust A.-M."/>
            <person name="Dessus-Babus S."/>
            <person name="Altorfer M."/>
            <person name="Burckhardt D."/>
            <person name="Oertli M."/>
            <person name="Naumann U."/>
            <person name="Petersen F."/>
            <person name="Wong J."/>
        </authorList>
    </citation>
    <scope>NUCLEOTIDE SEQUENCE</scope>
    <source>
        <strain evidence="3">GSM-AAB239-AS_SAM_17_03QT</strain>
        <tissue evidence="3">Leaf</tissue>
    </source>
</reference>
<dbReference type="GO" id="GO:0004141">
    <property type="term" value="F:dethiobiotin synthase activity"/>
    <property type="evidence" value="ECO:0007669"/>
    <property type="project" value="TreeGrafter"/>
</dbReference>
<sequence length="628" mass="68925">MPSLYHFLLLRRSPQLGLGFRQLHSPSLDITSPTFAIYGSNTGVGKTLVSAGLAISVLSNPKPSPNPSFLYVKPVQTGFPADSDARFVLRKATALFDRSPSSSSSSTLLASNHTINASPEAKDGVMGFYEEARVGRKEDGGEEAMLACKTLFGWREAVSAHLAAEREGMRVDDDSLREALGKCLLGFGEGKKEGVWKVIETAGGIASPGPSGTLQCDLYRPFRFPVILVGDGHLGGISATVSAYESLKIRGYDVTAIILVDHGLSNEVPLISYLRNSVDVLVLPPIPEDPSNNLIDWFCESSEVFSSLQEKMLSAHVERLQRLHDMPQKAGNIIWWPFTQHQLVPEQAVTVIDSRCGENFAVHKDCKNQDMIIPQFDACASWWTQGPDATLQMELAREMGYSAGRYGHVMFPENVHEPALRCAELLLEGVGKGWATRAYFSDNGSTAVEIALKMAFRKFSFDHGIHLDSHKGIMSHGHITIKVLALNGSYHGDTLGAMEAQAPSSFTSSLQQPWYSGRGLFLDPPTIFMSNETWTLSIPDALNAGHLKSEDMWFNSRDELFSRSRDSSAVAGSYSAYISNQLVQFSELSHSTHIGALIIEPGNYTRCWWNAHDRSTFSANPCQRVSNS</sequence>
<protein>
    <submittedName>
        <fullName evidence="3">Bifunctional dethiobiotin synthetase/7,8-diamino-pelargonic acid aminotransferase, mitochondrial</fullName>
    </submittedName>
</protein>
<dbReference type="GO" id="GO:0009102">
    <property type="term" value="P:biotin biosynthetic process"/>
    <property type="evidence" value="ECO:0007669"/>
    <property type="project" value="TreeGrafter"/>
</dbReference>
<evidence type="ECO:0000313" key="4">
    <source>
        <dbReference type="Proteomes" id="UP001140949"/>
    </source>
</evidence>
<name>A0AAX6IAJ9_IRIPA</name>
<keyword evidence="1 3" id="KW-0032">Aminotransferase</keyword>
<evidence type="ECO:0000256" key="1">
    <source>
        <dbReference type="ARBA" id="ARBA00022576"/>
    </source>
</evidence>
<dbReference type="Gene3D" id="3.40.640.10">
    <property type="entry name" value="Type I PLP-dependent aspartate aminotransferase-like (Major domain)"/>
    <property type="match status" value="1"/>
</dbReference>
<organism evidence="3 4">
    <name type="scientific">Iris pallida</name>
    <name type="common">Sweet iris</name>
    <dbReference type="NCBI Taxonomy" id="29817"/>
    <lineage>
        <taxon>Eukaryota</taxon>
        <taxon>Viridiplantae</taxon>
        <taxon>Streptophyta</taxon>
        <taxon>Embryophyta</taxon>
        <taxon>Tracheophyta</taxon>
        <taxon>Spermatophyta</taxon>
        <taxon>Magnoliopsida</taxon>
        <taxon>Liliopsida</taxon>
        <taxon>Asparagales</taxon>
        <taxon>Iridaceae</taxon>
        <taxon>Iridoideae</taxon>
        <taxon>Irideae</taxon>
        <taxon>Iris</taxon>
    </lineage>
</organism>
<dbReference type="CDD" id="cd03109">
    <property type="entry name" value="DTBS"/>
    <property type="match status" value="1"/>
</dbReference>
<dbReference type="PANTHER" id="PTHR42684">
    <property type="entry name" value="ADENOSYLMETHIONINE-8-AMINO-7-OXONONANOATE AMINOTRANSFERASE"/>
    <property type="match status" value="1"/>
</dbReference>
<dbReference type="SUPFAM" id="SSF52540">
    <property type="entry name" value="P-loop containing nucleoside triphosphate hydrolases"/>
    <property type="match status" value="1"/>
</dbReference>
<dbReference type="GO" id="GO:0030170">
    <property type="term" value="F:pyridoxal phosphate binding"/>
    <property type="evidence" value="ECO:0007669"/>
    <property type="project" value="InterPro"/>
</dbReference>
<dbReference type="InterPro" id="IPR015424">
    <property type="entry name" value="PyrdxlP-dep_Trfase"/>
</dbReference>
<dbReference type="EMBL" id="JANAVB010003399">
    <property type="protein sequence ID" value="KAJ6849804.1"/>
    <property type="molecule type" value="Genomic_DNA"/>
</dbReference>
<dbReference type="InterPro" id="IPR027417">
    <property type="entry name" value="P-loop_NTPase"/>
</dbReference>
<dbReference type="InterPro" id="IPR015421">
    <property type="entry name" value="PyrdxlP-dep_Trfase_major"/>
</dbReference>
<dbReference type="Proteomes" id="UP001140949">
    <property type="component" value="Unassembled WGS sequence"/>
</dbReference>